<feature type="transmembrane region" description="Helical" evidence="1">
    <location>
        <begin position="28"/>
        <end position="50"/>
    </location>
</feature>
<proteinExistence type="predicted"/>
<keyword evidence="1" id="KW-1133">Transmembrane helix</keyword>
<reference evidence="2" key="1">
    <citation type="submission" date="2014-09" db="EMBL/GenBank/DDBJ databases">
        <authorList>
            <person name="Magalhaes I.L.F."/>
            <person name="Oliveira U."/>
            <person name="Santos F.R."/>
            <person name="Vidigal T.H.D.A."/>
            <person name="Brescovit A.D."/>
            <person name="Santos A.J."/>
        </authorList>
    </citation>
    <scope>NUCLEOTIDE SEQUENCE</scope>
    <source>
        <tissue evidence="2">Shoot tissue taken approximately 20 cm above the soil surface</tissue>
    </source>
</reference>
<dbReference type="EMBL" id="GBRH01275888">
    <property type="protein sequence ID" value="JAD22007.1"/>
    <property type="molecule type" value="Transcribed_RNA"/>
</dbReference>
<evidence type="ECO:0000313" key="2">
    <source>
        <dbReference type="EMBL" id="JAD22007.1"/>
    </source>
</evidence>
<name>A0A0A8YFL7_ARUDO</name>
<keyword evidence="1" id="KW-0812">Transmembrane</keyword>
<organism evidence="2">
    <name type="scientific">Arundo donax</name>
    <name type="common">Giant reed</name>
    <name type="synonym">Donax arundinaceus</name>
    <dbReference type="NCBI Taxonomy" id="35708"/>
    <lineage>
        <taxon>Eukaryota</taxon>
        <taxon>Viridiplantae</taxon>
        <taxon>Streptophyta</taxon>
        <taxon>Embryophyta</taxon>
        <taxon>Tracheophyta</taxon>
        <taxon>Spermatophyta</taxon>
        <taxon>Magnoliopsida</taxon>
        <taxon>Liliopsida</taxon>
        <taxon>Poales</taxon>
        <taxon>Poaceae</taxon>
        <taxon>PACMAD clade</taxon>
        <taxon>Arundinoideae</taxon>
        <taxon>Arundineae</taxon>
        <taxon>Arundo</taxon>
    </lineage>
</organism>
<protein>
    <submittedName>
        <fullName evidence="2">Uncharacterized protein</fullName>
    </submittedName>
</protein>
<sequence length="53" mass="5850">MAAATLVANFGHFFSFCLRYDCHVTTKLWGMCACACATSAVVYQTIFATVKFM</sequence>
<evidence type="ECO:0000256" key="1">
    <source>
        <dbReference type="SAM" id="Phobius"/>
    </source>
</evidence>
<dbReference type="AlphaFoldDB" id="A0A0A8YFL7"/>
<keyword evidence="1" id="KW-0472">Membrane</keyword>
<reference evidence="2" key="2">
    <citation type="journal article" date="2015" name="Data Brief">
        <title>Shoot transcriptome of the giant reed, Arundo donax.</title>
        <authorList>
            <person name="Barrero R.A."/>
            <person name="Guerrero F.D."/>
            <person name="Moolhuijzen P."/>
            <person name="Goolsby J.A."/>
            <person name="Tidwell J."/>
            <person name="Bellgard S.E."/>
            <person name="Bellgard M.I."/>
        </authorList>
    </citation>
    <scope>NUCLEOTIDE SEQUENCE</scope>
    <source>
        <tissue evidence="2">Shoot tissue taken approximately 20 cm above the soil surface</tissue>
    </source>
</reference>
<accession>A0A0A8YFL7</accession>